<sequence length="570" mass="61251">MKLLNKLRPSCFVLFILAVSFIPVSLRADVALPNNVNGFATVEGFSDYFESGGGHSLARHNNNLYAVFSDYPAANTNQLIFAKSNDNGVNWTSWPIDKTSGVSTYISGASIAVSSNGSIYISYLIGTSNVNEHKLKVLKTTNEGQSWITANVYNVAEEGLYSDLVISEQGVIVVALSRTNWAGNGITSIYVYTNTESNFTSTFVEEVGGFNYDTNRNGDTLYLSKDKQGNVFLAADYLHNSNYNKTVRVFKRATNGSWSLFAPSSGAYTGQHPAIVNDSLGNLYLAYSVTPNGSGSMDLMYRKYNGSGTEIASNTLLSAPKIYTPQIGLAANTDAPNDVIPVIQFVSGNSGGSAYNIMQISQQSDSIWSVPTASITSGNQAVFLHMLPEIIDDKPDMLWYNNLNNKVYFNRAPDKISPWIPSAPVVRWADQGLNSGSTQKVSASMTALPARSTQVAYDWDGFSIVDTAYTTAIVDTKTNVHDRQQVRARIKAKDAAGNESLDSPYSAYVSLPDRTSPSGSVVINSDGQYTSKNAVSLALAYADSTSGTAGQSGVNGVSINGSAWLTISGA</sequence>
<dbReference type="InterPro" id="IPR015943">
    <property type="entry name" value="WD40/YVTN_repeat-like_dom_sf"/>
</dbReference>
<dbReference type="InterPro" id="IPR036278">
    <property type="entry name" value="Sialidase_sf"/>
</dbReference>
<evidence type="ECO:0000313" key="2">
    <source>
        <dbReference type="Proteomes" id="UP000269352"/>
    </source>
</evidence>
<gene>
    <name evidence="1" type="ORF">NO1_2135</name>
</gene>
<dbReference type="SUPFAM" id="SSF50939">
    <property type="entry name" value="Sialidases"/>
    <property type="match status" value="1"/>
</dbReference>
<dbReference type="CDD" id="cd15482">
    <property type="entry name" value="Sialidase_non-viral"/>
    <property type="match status" value="1"/>
</dbReference>
<keyword evidence="2" id="KW-1185">Reference proteome</keyword>
<proteinExistence type="predicted"/>
<evidence type="ECO:0000313" key="1">
    <source>
        <dbReference type="EMBL" id="GBR75074.1"/>
    </source>
</evidence>
<reference evidence="1 2" key="1">
    <citation type="journal article" date="2019" name="ISME J.">
        <title>Genome analyses of uncultured TG2/ZB3 bacteria in 'Margulisbacteria' specifically attached to ectosymbiotic spirochetes of protists in the termite gut.</title>
        <authorList>
            <person name="Utami Y.D."/>
            <person name="Kuwahara H."/>
            <person name="Igai K."/>
            <person name="Murakami T."/>
            <person name="Sugaya K."/>
            <person name="Morikawa T."/>
            <person name="Nagura Y."/>
            <person name="Yuki M."/>
            <person name="Deevong P."/>
            <person name="Inoue T."/>
            <person name="Kihara K."/>
            <person name="Lo N."/>
            <person name="Yamada A."/>
            <person name="Ohkuma M."/>
            <person name="Hongoh Y."/>
        </authorList>
    </citation>
    <scope>NUCLEOTIDE SEQUENCE [LARGE SCALE GENOMIC DNA]</scope>
    <source>
        <strain evidence="1">NkOx7-01</strain>
    </source>
</reference>
<protein>
    <submittedName>
        <fullName evidence="1">Sialidase super family</fullName>
    </submittedName>
</protein>
<dbReference type="EMBL" id="BGZN01000150">
    <property type="protein sequence ID" value="GBR75074.1"/>
    <property type="molecule type" value="Genomic_DNA"/>
</dbReference>
<feature type="non-terminal residue" evidence="1">
    <location>
        <position position="570"/>
    </location>
</feature>
<dbReference type="AlphaFoldDB" id="A0A388TG07"/>
<name>A0A388TG07_TERA1</name>
<accession>A0A388TG07</accession>
<organism evidence="1 2">
    <name type="scientific">Termititenax aidoneus</name>
    <dbReference type="NCBI Taxonomy" id="2218524"/>
    <lineage>
        <taxon>Bacteria</taxon>
        <taxon>Bacillati</taxon>
        <taxon>Candidatus Margulisiibacteriota</taxon>
        <taxon>Candidatus Termititenacia</taxon>
        <taxon>Candidatus Termititenacales</taxon>
        <taxon>Candidatus Termititenacaceae</taxon>
        <taxon>Candidatus Termititenax</taxon>
    </lineage>
</organism>
<dbReference type="Gene3D" id="2.130.10.10">
    <property type="entry name" value="YVTN repeat-like/Quinoprotein amine dehydrogenase"/>
    <property type="match status" value="1"/>
</dbReference>
<comment type="caution">
    <text evidence="1">The sequence shown here is derived from an EMBL/GenBank/DDBJ whole genome shotgun (WGS) entry which is preliminary data.</text>
</comment>
<dbReference type="Proteomes" id="UP000269352">
    <property type="component" value="Unassembled WGS sequence"/>
</dbReference>